<keyword evidence="7" id="KW-0547">Nucleotide-binding</keyword>
<dbReference type="GO" id="GO:0005789">
    <property type="term" value="C:endoplasmic reticulum membrane"/>
    <property type="evidence" value="ECO:0007669"/>
    <property type="project" value="TreeGrafter"/>
</dbReference>
<evidence type="ECO:0000256" key="10">
    <source>
        <dbReference type="ARBA" id="ARBA00023136"/>
    </source>
</evidence>
<gene>
    <name evidence="20" type="primary">109537434</name>
    <name evidence="19" type="ORF">YQE_06281</name>
</gene>
<dbReference type="Pfam" id="PF00501">
    <property type="entry name" value="AMP-binding"/>
    <property type="match status" value="1"/>
</dbReference>
<keyword evidence="8" id="KW-0276">Fatty acid metabolism</keyword>
<evidence type="ECO:0000256" key="11">
    <source>
        <dbReference type="ARBA" id="ARBA00024484"/>
    </source>
</evidence>
<dbReference type="PANTHER" id="PTHR43107:SF21">
    <property type="entry name" value="FATTY ACID TRANSPORT PROTEIN 1, ISOFORM F-RELATED"/>
    <property type="match status" value="1"/>
</dbReference>
<evidence type="ECO:0000256" key="4">
    <source>
        <dbReference type="ARBA" id="ARBA00022475"/>
    </source>
</evidence>
<feature type="transmembrane region" description="Helical" evidence="16">
    <location>
        <begin position="56"/>
        <end position="79"/>
    </location>
</feature>
<keyword evidence="3" id="KW-0813">Transport</keyword>
<evidence type="ECO:0000256" key="3">
    <source>
        <dbReference type="ARBA" id="ARBA00022448"/>
    </source>
</evidence>
<evidence type="ECO:0000259" key="18">
    <source>
        <dbReference type="Pfam" id="PF13193"/>
    </source>
</evidence>
<sequence length="706" mass="79372">MSETNQINANGNSKVLAAASREDVESGAQVAGLKGKTADDVSTRRRTRNSRPVRVLLRRLFVMAVILAILVGLAGFFWYLFGWQFLIQLAIVVLVAYLAAGHWRWFYVAIVTAPRDLRALYRYIRLLIQVKSLYRRDLPLAKIFEQNVKKHPHKPAILFEDQEWSFIQIEEYSNKIANIFKSHGYKKGDRIALFLENKPEYVGIWLGLSKLGVIVPLINTNLRLSSLEHSITVAKCQAVIFGSELSDAVSEVLDKIESKVALYQVNCNNNAGPQDERFENLDLLLKEASSSQPEVTEKIGHHDHLVYIYTSGTTGLPKAAVISTSRYFFIAGAMHWLCAFRASDRFYCPLPLYHTAGGCMSIGQMLIYGSTIVIRKKFSASAYFPECRKYNCTTAQYIGEMCRYILAVPPKPSDTEHSLRVIFGNGLRPQIWREFTDRFNIKDVKEFYGATEGNANIVNFDNTVGAIGFLSRIIPQVYPISIIKVDEHGEPVRDARGLCQTCKPNEPGVFIGKILPNNPSRAFLGYVDEEASKKKIVHNVFSIGDSAFLSGDILIADEFGNLFFKDRTGDTFRWKGENVSTSEVEAVISNLVSYKDVVVYGVEIRGMEGRAGMAALYDPERSVDLNADFREGLKKALPAYARPMFVRILTKLDLTGTYKLKKNDLQKDGFDPSKTSDSIYYLSSSGQYEIVTQDVTQKINSGEIRM</sequence>
<accession>N6UFM8</accession>
<evidence type="ECO:0000256" key="5">
    <source>
        <dbReference type="ARBA" id="ARBA00022598"/>
    </source>
</evidence>
<evidence type="ECO:0000256" key="9">
    <source>
        <dbReference type="ARBA" id="ARBA00022989"/>
    </source>
</evidence>
<evidence type="ECO:0000313" key="21">
    <source>
        <dbReference type="Proteomes" id="UP000019118"/>
    </source>
</evidence>
<dbReference type="InterPro" id="IPR000873">
    <property type="entry name" value="AMP-dep_synth/lig_dom"/>
</dbReference>
<dbReference type="OrthoDB" id="288590at2759"/>
<evidence type="ECO:0000256" key="14">
    <source>
        <dbReference type="ARBA" id="ARBA00041297"/>
    </source>
</evidence>
<feature type="domain" description="AMP-binding enzyme C-terminal" evidence="18">
    <location>
        <begin position="583"/>
        <end position="659"/>
    </location>
</feature>
<dbReference type="PANTHER" id="PTHR43107">
    <property type="entry name" value="LONG-CHAIN FATTY ACID TRANSPORT PROTEIN"/>
    <property type="match status" value="1"/>
</dbReference>
<feature type="transmembrane region" description="Helical" evidence="16">
    <location>
        <begin position="85"/>
        <end position="107"/>
    </location>
</feature>
<dbReference type="GO" id="GO:0005324">
    <property type="term" value="F:long-chain fatty acid transmembrane transporter activity"/>
    <property type="evidence" value="ECO:0007669"/>
    <property type="project" value="TreeGrafter"/>
</dbReference>
<dbReference type="InterPro" id="IPR020845">
    <property type="entry name" value="AMP-binding_CS"/>
</dbReference>
<dbReference type="EnsemblMetazoa" id="XM_019904164.1">
    <property type="protein sequence ID" value="XP_019759723.1"/>
    <property type="gene ID" value="LOC109537434"/>
</dbReference>
<dbReference type="GO" id="GO:0005886">
    <property type="term" value="C:plasma membrane"/>
    <property type="evidence" value="ECO:0007669"/>
    <property type="project" value="UniProtKB-SubCell"/>
</dbReference>
<evidence type="ECO:0000313" key="20">
    <source>
        <dbReference type="EnsemblMetazoa" id="XP_019759723.1"/>
    </source>
</evidence>
<dbReference type="EMBL" id="KB740948">
    <property type="protein sequence ID" value="ENN77457.1"/>
    <property type="molecule type" value="Genomic_DNA"/>
</dbReference>
<dbReference type="KEGG" id="dpa:109537434"/>
<reference evidence="19 21" key="1">
    <citation type="journal article" date="2013" name="Genome Biol.">
        <title>Draft genome of the mountain pine beetle, Dendroctonus ponderosae Hopkins, a major forest pest.</title>
        <authorList>
            <person name="Keeling C.I."/>
            <person name="Yuen M.M."/>
            <person name="Liao N.Y."/>
            <person name="Docking T.R."/>
            <person name="Chan S.K."/>
            <person name="Taylor G.A."/>
            <person name="Palmquist D.L."/>
            <person name="Jackman S.D."/>
            <person name="Nguyen A."/>
            <person name="Li M."/>
            <person name="Henderson H."/>
            <person name="Janes J.K."/>
            <person name="Zhao Y."/>
            <person name="Pandoh P."/>
            <person name="Moore R."/>
            <person name="Sperling F.A."/>
            <person name="Huber D.P."/>
            <person name="Birol I."/>
            <person name="Jones S.J."/>
            <person name="Bohlmann J."/>
        </authorList>
    </citation>
    <scope>NUCLEOTIDE SEQUENCE</scope>
</reference>
<evidence type="ECO:0000256" key="1">
    <source>
        <dbReference type="ARBA" id="ARBA00004651"/>
    </source>
</evidence>
<feature type="non-terminal residue" evidence="19">
    <location>
        <position position="1"/>
    </location>
</feature>
<dbReference type="PROSITE" id="PS00455">
    <property type="entry name" value="AMP_BINDING"/>
    <property type="match status" value="1"/>
</dbReference>
<dbReference type="AlphaFoldDB" id="N6UFM8"/>
<keyword evidence="4" id="KW-1003">Cell membrane</keyword>
<dbReference type="FunFam" id="3.30.300.30:FF:000002">
    <property type="entry name" value="Long-chain fatty acid transport protein 1"/>
    <property type="match status" value="1"/>
</dbReference>
<evidence type="ECO:0000256" key="13">
    <source>
        <dbReference type="ARBA" id="ARBA00036527"/>
    </source>
</evidence>
<comment type="catalytic activity">
    <reaction evidence="11">
        <text>a long-chain fatty acid + ATP + CoA = a long-chain fatty acyl-CoA + AMP + diphosphate</text>
        <dbReference type="Rhea" id="RHEA:15421"/>
        <dbReference type="ChEBI" id="CHEBI:30616"/>
        <dbReference type="ChEBI" id="CHEBI:33019"/>
        <dbReference type="ChEBI" id="CHEBI:57287"/>
        <dbReference type="ChEBI" id="CHEBI:57560"/>
        <dbReference type="ChEBI" id="CHEBI:83139"/>
        <dbReference type="ChEBI" id="CHEBI:456215"/>
        <dbReference type="EC" id="6.2.1.3"/>
    </reaction>
    <physiologicalReaction direction="left-to-right" evidence="11">
        <dbReference type="Rhea" id="RHEA:15422"/>
    </physiologicalReaction>
</comment>
<dbReference type="Gene3D" id="3.40.50.12780">
    <property type="entry name" value="N-terminal domain of ligase-like"/>
    <property type="match status" value="1"/>
</dbReference>
<dbReference type="HOGENOM" id="CLU_000022_46_2_1"/>
<dbReference type="GO" id="GO:0004467">
    <property type="term" value="F:long-chain fatty acid-CoA ligase activity"/>
    <property type="evidence" value="ECO:0007669"/>
    <property type="project" value="UniProtKB-EC"/>
</dbReference>
<evidence type="ECO:0000256" key="12">
    <source>
        <dbReference type="ARBA" id="ARBA00026121"/>
    </source>
</evidence>
<dbReference type="NCBIfam" id="NF006134">
    <property type="entry name" value="PRK08279.1"/>
    <property type="match status" value="1"/>
</dbReference>
<comment type="similarity">
    <text evidence="2">Belongs to the ATP-dependent AMP-binding enzyme family.</text>
</comment>
<comment type="subcellular location">
    <subcellularLocation>
        <location evidence="1">Cell membrane</location>
        <topology evidence="1">Multi-pass membrane protein</topology>
    </subcellularLocation>
</comment>
<dbReference type="Pfam" id="PF13193">
    <property type="entry name" value="AMP-binding_C"/>
    <property type="match status" value="1"/>
</dbReference>
<keyword evidence="21" id="KW-1185">Reference proteome</keyword>
<evidence type="ECO:0000313" key="19">
    <source>
        <dbReference type="EMBL" id="ENN77457.1"/>
    </source>
</evidence>
<evidence type="ECO:0000256" key="16">
    <source>
        <dbReference type="SAM" id="Phobius"/>
    </source>
</evidence>
<dbReference type="Gene3D" id="3.30.300.30">
    <property type="match status" value="1"/>
</dbReference>
<dbReference type="FunFam" id="3.40.50.12780:FF:000005">
    <property type="entry name" value="Solute carrier family 27 member 6"/>
    <property type="match status" value="1"/>
</dbReference>
<dbReference type="InterPro" id="IPR042099">
    <property type="entry name" value="ANL_N_sf"/>
</dbReference>
<evidence type="ECO:0000256" key="8">
    <source>
        <dbReference type="ARBA" id="ARBA00022832"/>
    </source>
</evidence>
<protein>
    <recommendedName>
        <fullName evidence="12">long-chain-fatty-acid--CoA ligase</fullName>
        <ecNumber evidence="12">6.2.1.3</ecNumber>
    </recommendedName>
    <alternativeName>
        <fullName evidence="14">Long-chain-fatty-acid--CoA ligase</fullName>
    </alternativeName>
</protein>
<comment type="catalytic activity">
    <reaction evidence="13">
        <text>a very long-chain fatty acid + ATP + CoA = a very long-chain fatty acyl-CoA + AMP + diphosphate</text>
        <dbReference type="Rhea" id="RHEA:54536"/>
        <dbReference type="ChEBI" id="CHEBI:30616"/>
        <dbReference type="ChEBI" id="CHEBI:33019"/>
        <dbReference type="ChEBI" id="CHEBI:57287"/>
        <dbReference type="ChEBI" id="CHEBI:58950"/>
        <dbReference type="ChEBI" id="CHEBI:138261"/>
        <dbReference type="ChEBI" id="CHEBI:456215"/>
    </reaction>
    <physiologicalReaction direction="left-to-right" evidence="13">
        <dbReference type="Rhea" id="RHEA:54537"/>
    </physiologicalReaction>
</comment>
<keyword evidence="10 16" id="KW-0472">Membrane</keyword>
<dbReference type="InterPro" id="IPR045851">
    <property type="entry name" value="AMP-bd_C_sf"/>
</dbReference>
<evidence type="ECO:0000259" key="17">
    <source>
        <dbReference type="Pfam" id="PF00501"/>
    </source>
</evidence>
<dbReference type="GO" id="GO:0000166">
    <property type="term" value="F:nucleotide binding"/>
    <property type="evidence" value="ECO:0007669"/>
    <property type="project" value="UniProtKB-KW"/>
</dbReference>
<dbReference type="OMA" id="CELCEPN"/>
<dbReference type="EC" id="6.2.1.3" evidence="12"/>
<evidence type="ECO:0000256" key="2">
    <source>
        <dbReference type="ARBA" id="ARBA00006432"/>
    </source>
</evidence>
<name>N6UFM8_DENPD</name>
<evidence type="ECO:0000256" key="15">
    <source>
        <dbReference type="ARBA" id="ARBA00048666"/>
    </source>
</evidence>
<evidence type="ECO:0000256" key="6">
    <source>
        <dbReference type="ARBA" id="ARBA00022692"/>
    </source>
</evidence>
<proteinExistence type="inferred from homology"/>
<keyword evidence="5" id="KW-0436">Ligase</keyword>
<keyword evidence="8" id="KW-0443">Lipid metabolism</keyword>
<keyword evidence="9 16" id="KW-1133">Transmembrane helix</keyword>
<dbReference type="InterPro" id="IPR025110">
    <property type="entry name" value="AMP-bd_C"/>
</dbReference>
<organism evidence="19">
    <name type="scientific">Dendroctonus ponderosae</name>
    <name type="common">Mountain pine beetle</name>
    <dbReference type="NCBI Taxonomy" id="77166"/>
    <lineage>
        <taxon>Eukaryota</taxon>
        <taxon>Metazoa</taxon>
        <taxon>Ecdysozoa</taxon>
        <taxon>Arthropoda</taxon>
        <taxon>Hexapoda</taxon>
        <taxon>Insecta</taxon>
        <taxon>Pterygota</taxon>
        <taxon>Neoptera</taxon>
        <taxon>Endopterygota</taxon>
        <taxon>Coleoptera</taxon>
        <taxon>Polyphaga</taxon>
        <taxon>Cucujiformia</taxon>
        <taxon>Curculionidae</taxon>
        <taxon>Scolytinae</taxon>
        <taxon>Dendroctonus</taxon>
    </lineage>
</organism>
<evidence type="ECO:0000256" key="7">
    <source>
        <dbReference type="ARBA" id="ARBA00022741"/>
    </source>
</evidence>
<reference evidence="20" key="2">
    <citation type="submission" date="2024-08" db="UniProtKB">
        <authorList>
            <consortium name="EnsemblMetazoa"/>
        </authorList>
    </citation>
    <scope>IDENTIFICATION</scope>
</reference>
<comment type="catalytic activity">
    <reaction evidence="15">
        <text>tetracosanoate + ATP + CoA = tetracosanoyl-CoA + AMP + diphosphate</text>
        <dbReference type="Rhea" id="RHEA:33639"/>
        <dbReference type="ChEBI" id="CHEBI:30616"/>
        <dbReference type="ChEBI" id="CHEBI:31014"/>
        <dbReference type="ChEBI" id="CHEBI:33019"/>
        <dbReference type="ChEBI" id="CHEBI:57287"/>
        <dbReference type="ChEBI" id="CHEBI:65052"/>
        <dbReference type="ChEBI" id="CHEBI:456215"/>
    </reaction>
    <physiologicalReaction direction="left-to-right" evidence="15">
        <dbReference type="Rhea" id="RHEA:33640"/>
    </physiologicalReaction>
</comment>
<keyword evidence="6 16" id="KW-0812">Transmembrane</keyword>
<dbReference type="Proteomes" id="UP000019118">
    <property type="component" value="Unassembled WGS sequence"/>
</dbReference>
<feature type="domain" description="AMP-dependent synthetase/ligase" evidence="17">
    <location>
        <begin position="144"/>
        <end position="493"/>
    </location>
</feature>
<dbReference type="SUPFAM" id="SSF56801">
    <property type="entry name" value="Acetyl-CoA synthetase-like"/>
    <property type="match status" value="1"/>
</dbReference>
<dbReference type="GO" id="GO:0044539">
    <property type="term" value="P:long-chain fatty acid import into cell"/>
    <property type="evidence" value="ECO:0007669"/>
    <property type="project" value="TreeGrafter"/>
</dbReference>